<evidence type="ECO:0000313" key="3">
    <source>
        <dbReference type="Proteomes" id="UP000228934"/>
    </source>
</evidence>
<keyword evidence="3" id="KW-1185">Reference proteome</keyword>
<dbReference type="Proteomes" id="UP000228934">
    <property type="component" value="Unassembled WGS sequence"/>
</dbReference>
<gene>
    <name evidence="2" type="ORF">AB205_0142330</name>
</gene>
<dbReference type="SUPFAM" id="SSF64268">
    <property type="entry name" value="PX domain"/>
    <property type="match status" value="1"/>
</dbReference>
<protein>
    <recommendedName>
        <fullName evidence="1">PX domain-containing protein</fullName>
    </recommendedName>
</protein>
<dbReference type="GO" id="GO:0034452">
    <property type="term" value="F:dynactin binding"/>
    <property type="evidence" value="ECO:0007669"/>
    <property type="project" value="TreeGrafter"/>
</dbReference>
<dbReference type="PANTHER" id="PTHR45850:SF5">
    <property type="entry name" value="SORTING NEXIN-5"/>
    <property type="match status" value="1"/>
</dbReference>
<dbReference type="InterPro" id="IPR001683">
    <property type="entry name" value="PX_dom"/>
</dbReference>
<sequence>VRSVSVDLNIDASLQIDIPDAISERDKVKFTVHTKTTLNIFQNPEFSVTRQHDDFNWLHDSLTENEEYAGIIVGILHLLHAVSLIISTGK</sequence>
<dbReference type="Pfam" id="PF00787">
    <property type="entry name" value="PX"/>
    <property type="match status" value="1"/>
</dbReference>
<dbReference type="OrthoDB" id="9976382at2759"/>
<proteinExistence type="predicted"/>
<dbReference type="InterPro" id="IPR036871">
    <property type="entry name" value="PX_dom_sf"/>
</dbReference>
<accession>A0A2G9RGN2</accession>
<feature type="non-terminal residue" evidence="2">
    <location>
        <position position="1"/>
    </location>
</feature>
<reference evidence="3" key="1">
    <citation type="journal article" date="2017" name="Nat. Commun.">
        <title>The North American bullfrog draft genome provides insight into hormonal regulation of long noncoding RNA.</title>
        <authorList>
            <person name="Hammond S.A."/>
            <person name="Warren R.L."/>
            <person name="Vandervalk B.P."/>
            <person name="Kucuk E."/>
            <person name="Khan H."/>
            <person name="Gibb E.A."/>
            <person name="Pandoh P."/>
            <person name="Kirk H."/>
            <person name="Zhao Y."/>
            <person name="Jones M."/>
            <person name="Mungall A.J."/>
            <person name="Coope R."/>
            <person name="Pleasance S."/>
            <person name="Moore R.A."/>
            <person name="Holt R.A."/>
            <person name="Round J.M."/>
            <person name="Ohora S."/>
            <person name="Walle B.V."/>
            <person name="Veldhoen N."/>
            <person name="Helbing C.C."/>
            <person name="Birol I."/>
        </authorList>
    </citation>
    <scope>NUCLEOTIDE SEQUENCE [LARGE SCALE GENOMIC DNA]</scope>
</reference>
<dbReference type="GO" id="GO:0006907">
    <property type="term" value="P:pinocytosis"/>
    <property type="evidence" value="ECO:0007669"/>
    <property type="project" value="TreeGrafter"/>
</dbReference>
<feature type="domain" description="PX" evidence="1">
    <location>
        <begin position="39"/>
        <end position="69"/>
    </location>
</feature>
<dbReference type="GO" id="GO:0035091">
    <property type="term" value="F:phosphatidylinositol binding"/>
    <property type="evidence" value="ECO:0007669"/>
    <property type="project" value="InterPro"/>
</dbReference>
<name>A0A2G9RGN2_AQUCT</name>
<dbReference type="PANTHER" id="PTHR45850">
    <property type="entry name" value="SORTING NEXIN FAMILY MEMBER"/>
    <property type="match status" value="1"/>
</dbReference>
<dbReference type="AlphaFoldDB" id="A0A2G9RGN2"/>
<evidence type="ECO:0000259" key="1">
    <source>
        <dbReference type="Pfam" id="PF00787"/>
    </source>
</evidence>
<dbReference type="GO" id="GO:0005829">
    <property type="term" value="C:cytosol"/>
    <property type="evidence" value="ECO:0007669"/>
    <property type="project" value="GOC"/>
</dbReference>
<dbReference type="GO" id="GO:0042147">
    <property type="term" value="P:retrograde transport, endosome to Golgi"/>
    <property type="evidence" value="ECO:0007669"/>
    <property type="project" value="TreeGrafter"/>
</dbReference>
<dbReference type="Gene3D" id="3.30.1520.10">
    <property type="entry name" value="Phox-like domain"/>
    <property type="match status" value="1"/>
</dbReference>
<organism evidence="2 3">
    <name type="scientific">Aquarana catesbeiana</name>
    <name type="common">American bullfrog</name>
    <name type="synonym">Rana catesbeiana</name>
    <dbReference type="NCBI Taxonomy" id="8400"/>
    <lineage>
        <taxon>Eukaryota</taxon>
        <taxon>Metazoa</taxon>
        <taxon>Chordata</taxon>
        <taxon>Craniata</taxon>
        <taxon>Vertebrata</taxon>
        <taxon>Euteleostomi</taxon>
        <taxon>Amphibia</taxon>
        <taxon>Batrachia</taxon>
        <taxon>Anura</taxon>
        <taxon>Neobatrachia</taxon>
        <taxon>Ranoidea</taxon>
        <taxon>Ranidae</taxon>
        <taxon>Aquarana</taxon>
    </lineage>
</organism>
<evidence type="ECO:0000313" key="2">
    <source>
        <dbReference type="EMBL" id="PIO27082.1"/>
    </source>
</evidence>
<dbReference type="GO" id="GO:0005768">
    <property type="term" value="C:endosome"/>
    <property type="evidence" value="ECO:0007669"/>
    <property type="project" value="TreeGrafter"/>
</dbReference>
<dbReference type="EMBL" id="KV938422">
    <property type="protein sequence ID" value="PIO27082.1"/>
    <property type="molecule type" value="Genomic_DNA"/>
</dbReference>